<comment type="similarity">
    <text evidence="2 8">Belongs to the alpha-carbonic anhydrase family.</text>
</comment>
<comment type="function">
    <text evidence="8">Reversible hydration of carbon dioxide.</text>
</comment>
<sequence>SPVDIRASYVDHAPLREVNFAHYDFSGPVNIQNNGHTITVDGFDQWKENQPYISIPEQADSYRLVQFHFHWAQKDHLGSEHTLGGLHYAAEIHFVHNRWDVTSDEAAETPDGVAVIAVFALIGDNATAIEAISASVGEIVYPGNSTTIPSFNAGSLLPSNTGAFYRYKGSFTTPGCQEVVVWTILEEPIVITQSQLEAFRRVNSPEGVPFEHNARPPQPLNRRRILYRSSCYDNSSLCDGHQSLSLLLTLILMVLICLICH</sequence>
<dbReference type="InterPro" id="IPR023561">
    <property type="entry name" value="Carbonic_anhydrase_a-class"/>
</dbReference>
<evidence type="ECO:0000256" key="1">
    <source>
        <dbReference type="ARBA" id="ARBA00001947"/>
    </source>
</evidence>
<protein>
    <recommendedName>
        <fullName evidence="3 8">Carbonic anhydrase</fullName>
        <ecNumber evidence="3 8">4.2.1.1</ecNumber>
    </recommendedName>
</protein>
<keyword evidence="6 8" id="KW-0456">Lyase</keyword>
<dbReference type="AlphaFoldDB" id="A0A0B1SZR2"/>
<dbReference type="SUPFAM" id="SSF51069">
    <property type="entry name" value="Carbonic anhydrase"/>
    <property type="match status" value="1"/>
</dbReference>
<dbReference type="PROSITE" id="PS00162">
    <property type="entry name" value="ALPHA_CA_1"/>
    <property type="match status" value="1"/>
</dbReference>
<organism evidence="10 11">
    <name type="scientific">Oesophagostomum dentatum</name>
    <name type="common">Nodular worm</name>
    <dbReference type="NCBI Taxonomy" id="61180"/>
    <lineage>
        <taxon>Eukaryota</taxon>
        <taxon>Metazoa</taxon>
        <taxon>Ecdysozoa</taxon>
        <taxon>Nematoda</taxon>
        <taxon>Chromadorea</taxon>
        <taxon>Rhabditida</taxon>
        <taxon>Rhabditina</taxon>
        <taxon>Rhabditomorpha</taxon>
        <taxon>Strongyloidea</taxon>
        <taxon>Strongylidae</taxon>
        <taxon>Oesophagostomum</taxon>
    </lineage>
</organism>
<dbReference type="PANTHER" id="PTHR18952:SF141">
    <property type="entry name" value="CARBONIC ANHYDRASE"/>
    <property type="match status" value="1"/>
</dbReference>
<evidence type="ECO:0000256" key="6">
    <source>
        <dbReference type="ARBA" id="ARBA00023239"/>
    </source>
</evidence>
<dbReference type="InterPro" id="IPR018338">
    <property type="entry name" value="Carbonic_anhydrase_a-class_CS"/>
</dbReference>
<feature type="non-terminal residue" evidence="10">
    <location>
        <position position="1"/>
    </location>
</feature>
<evidence type="ECO:0000259" key="9">
    <source>
        <dbReference type="PROSITE" id="PS51144"/>
    </source>
</evidence>
<proteinExistence type="inferred from homology"/>
<dbReference type="OrthoDB" id="429145at2759"/>
<dbReference type="Pfam" id="PF00194">
    <property type="entry name" value="Carb_anhydrase"/>
    <property type="match status" value="1"/>
</dbReference>
<evidence type="ECO:0000256" key="5">
    <source>
        <dbReference type="ARBA" id="ARBA00022833"/>
    </source>
</evidence>
<dbReference type="CDD" id="cd00326">
    <property type="entry name" value="alpha_CA"/>
    <property type="match status" value="1"/>
</dbReference>
<evidence type="ECO:0000256" key="4">
    <source>
        <dbReference type="ARBA" id="ARBA00022723"/>
    </source>
</evidence>
<keyword evidence="4 8" id="KW-0479">Metal-binding</keyword>
<dbReference type="EC" id="4.2.1.1" evidence="3 8"/>
<accession>A0A0B1SZR2</accession>
<comment type="cofactor">
    <cofactor evidence="1 8">
        <name>Zn(2+)</name>
        <dbReference type="ChEBI" id="CHEBI:29105"/>
    </cofactor>
</comment>
<keyword evidence="11" id="KW-1185">Reference proteome</keyword>
<dbReference type="Gene3D" id="3.10.200.10">
    <property type="entry name" value="Alpha carbonic anhydrase"/>
    <property type="match status" value="1"/>
</dbReference>
<comment type="catalytic activity">
    <reaction evidence="7 8">
        <text>hydrogencarbonate + H(+) = CO2 + H2O</text>
        <dbReference type="Rhea" id="RHEA:10748"/>
        <dbReference type="ChEBI" id="CHEBI:15377"/>
        <dbReference type="ChEBI" id="CHEBI:15378"/>
        <dbReference type="ChEBI" id="CHEBI:16526"/>
        <dbReference type="ChEBI" id="CHEBI:17544"/>
        <dbReference type="EC" id="4.2.1.1"/>
    </reaction>
</comment>
<evidence type="ECO:0000256" key="7">
    <source>
        <dbReference type="ARBA" id="ARBA00048348"/>
    </source>
</evidence>
<dbReference type="InterPro" id="IPR036398">
    <property type="entry name" value="CA_dom_sf"/>
</dbReference>
<gene>
    <name evidence="10" type="ORF">OESDEN_09376</name>
</gene>
<name>A0A0B1SZR2_OESDE</name>
<keyword evidence="5 8" id="KW-0862">Zinc</keyword>
<evidence type="ECO:0000256" key="3">
    <source>
        <dbReference type="ARBA" id="ARBA00012925"/>
    </source>
</evidence>
<dbReference type="PANTHER" id="PTHR18952">
    <property type="entry name" value="CARBONIC ANHYDRASE"/>
    <property type="match status" value="1"/>
</dbReference>
<dbReference type="PROSITE" id="PS51144">
    <property type="entry name" value="ALPHA_CA_2"/>
    <property type="match status" value="1"/>
</dbReference>
<dbReference type="GO" id="GO:0008270">
    <property type="term" value="F:zinc ion binding"/>
    <property type="evidence" value="ECO:0007669"/>
    <property type="project" value="UniProtKB-UniRule"/>
</dbReference>
<dbReference type="GO" id="GO:0004089">
    <property type="term" value="F:carbonate dehydratase activity"/>
    <property type="evidence" value="ECO:0007669"/>
    <property type="project" value="UniProtKB-UniRule"/>
</dbReference>
<dbReference type="EMBL" id="KN552670">
    <property type="protein sequence ID" value="KHJ90768.1"/>
    <property type="molecule type" value="Genomic_DNA"/>
</dbReference>
<evidence type="ECO:0000313" key="10">
    <source>
        <dbReference type="EMBL" id="KHJ90768.1"/>
    </source>
</evidence>
<evidence type="ECO:0000313" key="11">
    <source>
        <dbReference type="Proteomes" id="UP000053660"/>
    </source>
</evidence>
<evidence type="ECO:0000256" key="2">
    <source>
        <dbReference type="ARBA" id="ARBA00010718"/>
    </source>
</evidence>
<reference evidence="10 11" key="1">
    <citation type="submission" date="2014-03" db="EMBL/GenBank/DDBJ databases">
        <title>Draft genome of the hookworm Oesophagostomum dentatum.</title>
        <authorList>
            <person name="Mitreva M."/>
        </authorList>
    </citation>
    <scope>NUCLEOTIDE SEQUENCE [LARGE SCALE GENOMIC DNA]</scope>
    <source>
        <strain evidence="10 11">OD-Hann</strain>
    </source>
</reference>
<dbReference type="Proteomes" id="UP000053660">
    <property type="component" value="Unassembled WGS sequence"/>
</dbReference>
<dbReference type="SMART" id="SM01057">
    <property type="entry name" value="Carb_anhydrase"/>
    <property type="match status" value="1"/>
</dbReference>
<dbReference type="InterPro" id="IPR001148">
    <property type="entry name" value="CA_dom"/>
</dbReference>
<evidence type="ECO:0000256" key="8">
    <source>
        <dbReference type="RuleBase" id="RU367011"/>
    </source>
</evidence>
<feature type="domain" description="Alpha-carbonic anhydrase" evidence="9">
    <location>
        <begin position="1"/>
        <end position="229"/>
    </location>
</feature>
<dbReference type="GO" id="GO:0005737">
    <property type="term" value="C:cytoplasm"/>
    <property type="evidence" value="ECO:0007669"/>
    <property type="project" value="TreeGrafter"/>
</dbReference>